<comment type="caution">
    <text evidence="1">The sequence shown here is derived from an EMBL/GenBank/DDBJ whole genome shotgun (WGS) entry which is preliminary data.</text>
</comment>
<dbReference type="Proteomes" id="UP000004756">
    <property type="component" value="Unassembled WGS sequence"/>
</dbReference>
<evidence type="ECO:0000313" key="2">
    <source>
        <dbReference type="Proteomes" id="UP000004756"/>
    </source>
</evidence>
<reference evidence="1 2" key="2">
    <citation type="submission" date="2009-02" db="EMBL/GenBank/DDBJ databases">
        <title>Draft genome sequence of Clostridium asparagiforme (DSM 15981).</title>
        <authorList>
            <person name="Sudarsanam P."/>
            <person name="Ley R."/>
            <person name="Guruge J."/>
            <person name="Turnbaugh P.J."/>
            <person name="Mahowald M."/>
            <person name="Liep D."/>
            <person name="Gordon J."/>
        </authorList>
    </citation>
    <scope>NUCLEOTIDE SEQUENCE [LARGE SCALE GENOMIC DNA]</scope>
    <source>
        <strain evidence="1 2">DSM 15981</strain>
    </source>
</reference>
<gene>
    <name evidence="1" type="ORF">CLOSTASPAR_05134</name>
</gene>
<name>C0D788_9FIRM</name>
<dbReference type="HOGENOM" id="CLU_573307_0_0_9"/>
<proteinExistence type="predicted"/>
<accession>C0D788</accession>
<evidence type="ECO:0000313" key="1">
    <source>
        <dbReference type="EMBL" id="EEG52796.1"/>
    </source>
</evidence>
<organism evidence="1 2">
    <name type="scientific">[Clostridium] asparagiforme DSM 15981</name>
    <dbReference type="NCBI Taxonomy" id="518636"/>
    <lineage>
        <taxon>Bacteria</taxon>
        <taxon>Bacillati</taxon>
        <taxon>Bacillota</taxon>
        <taxon>Clostridia</taxon>
        <taxon>Lachnospirales</taxon>
        <taxon>Lachnospiraceae</taxon>
        <taxon>Enterocloster</taxon>
    </lineage>
</organism>
<sequence>MLPHLTSTSDPLTLFYASLLLLLFLAGFFGLIKEFRLWKRARKWRGAATGTVVDIHKDYRYHRLFIKRWYEYPVIAYKAGSQSFRQKYTRRKRELGYYQLGEQYPLIYNEDNPGEFAFGDAFSGFFYYAGQALMLAVTIFSLYYSAHFFMNHYLDTHELLWEEQTWADLERPLAAYQGMEFSNLYNYTLDNLDTRLEEDVEHFRRVEDMVEEQRGGKNYQTYQNRYRASALAAADSLGGTFSGIVGAFFEECGLDGQREAVYRSACAGFLERVCPDAAPGPGLYSLDELLILVNFIHDSGLNPYEYRDDPEESIGLSLAVSYARLDAELALLGGGEAVRTAAADCFPGYVSLYLDQIDLHVLENRKKYGKERYTRLNREAILSVYSYTAARYQGPDSFETALWDGSVFAWEQMTARMQADPALRGLVRYGAENNPLSEFDAGMGKDAFLSSRERGAYQSPLYDLQDWRDLMEYWED</sequence>
<reference evidence="1 2" key="1">
    <citation type="submission" date="2009-01" db="EMBL/GenBank/DDBJ databases">
        <authorList>
            <person name="Fulton L."/>
            <person name="Clifton S."/>
            <person name="Fulton B."/>
            <person name="Xu J."/>
            <person name="Minx P."/>
            <person name="Pepin K.H."/>
            <person name="Johnson M."/>
            <person name="Bhonagiri V."/>
            <person name="Nash W.E."/>
            <person name="Mardis E.R."/>
            <person name="Wilson R.K."/>
        </authorList>
    </citation>
    <scope>NUCLEOTIDE SEQUENCE [LARGE SCALE GENOMIC DNA]</scope>
    <source>
        <strain evidence="1 2">DSM 15981</strain>
    </source>
</reference>
<dbReference type="AlphaFoldDB" id="C0D788"/>
<protein>
    <submittedName>
        <fullName evidence="1">Uncharacterized protein</fullName>
    </submittedName>
</protein>
<keyword evidence="2" id="KW-1185">Reference proteome</keyword>
<dbReference type="EMBL" id="ACCJ01000425">
    <property type="protein sequence ID" value="EEG52796.1"/>
    <property type="molecule type" value="Genomic_DNA"/>
</dbReference>